<reference evidence="2 3" key="1">
    <citation type="submission" date="2019-03" db="EMBL/GenBank/DDBJ databases">
        <title>Draft Genome Sequence of Massilia arenosa sp. nov., a Novel Massilia Species Isolated from a Sandy-loam Maize Soil.</title>
        <authorList>
            <person name="Raths R."/>
            <person name="Peta V."/>
            <person name="Bucking H."/>
        </authorList>
    </citation>
    <scope>NUCLEOTIDE SEQUENCE [LARGE SCALE GENOMIC DNA]</scope>
    <source>
        <strain evidence="2 3">MC02</strain>
    </source>
</reference>
<dbReference type="EMBL" id="SPVF01000268">
    <property type="protein sequence ID" value="TFW11325.1"/>
    <property type="molecule type" value="Genomic_DNA"/>
</dbReference>
<comment type="caution">
    <text evidence="2">The sequence shown here is derived from an EMBL/GenBank/DDBJ whole genome shotgun (WGS) entry which is preliminary data.</text>
</comment>
<keyword evidence="1" id="KW-0472">Membrane</keyword>
<sequence>MDFPHAAMWFLTNVATPLLAPIALLPLATLHSRYRGRIGALVYRSVKDGQLFWTVIAMCTAAMYEAGRHLNVLLGKGLASTSDATIALTSIGWHSVFMLLSSVFVLLGALEADEHQRNSGRRRVNSRDEHFARRNVFLITSIGAAAVTAVTFTATHFWAE</sequence>
<dbReference type="Proteomes" id="UP000298438">
    <property type="component" value="Unassembled WGS sequence"/>
</dbReference>
<keyword evidence="1" id="KW-0812">Transmembrane</keyword>
<evidence type="ECO:0000256" key="1">
    <source>
        <dbReference type="SAM" id="Phobius"/>
    </source>
</evidence>
<evidence type="ECO:0008006" key="4">
    <source>
        <dbReference type="Google" id="ProtNLM"/>
    </source>
</evidence>
<evidence type="ECO:0000313" key="3">
    <source>
        <dbReference type="Proteomes" id="UP000298438"/>
    </source>
</evidence>
<gene>
    <name evidence="2" type="ORF">E4L96_22210</name>
</gene>
<feature type="transmembrane region" description="Helical" evidence="1">
    <location>
        <begin position="91"/>
        <end position="110"/>
    </location>
</feature>
<keyword evidence="1" id="KW-1133">Transmembrane helix</keyword>
<dbReference type="RefSeq" id="WP_135209404.1">
    <property type="nucleotide sequence ID" value="NZ_SPVF01000268.1"/>
</dbReference>
<proteinExistence type="predicted"/>
<feature type="transmembrane region" description="Helical" evidence="1">
    <location>
        <begin position="51"/>
        <end position="71"/>
    </location>
</feature>
<feature type="transmembrane region" description="Helical" evidence="1">
    <location>
        <begin position="6"/>
        <end position="30"/>
    </location>
</feature>
<keyword evidence="3" id="KW-1185">Reference proteome</keyword>
<accession>A0A4Y9RTV2</accession>
<name>A0A4Y9RTV2_9BURK</name>
<evidence type="ECO:0000313" key="2">
    <source>
        <dbReference type="EMBL" id="TFW11325.1"/>
    </source>
</evidence>
<dbReference type="AlphaFoldDB" id="A0A4Y9RTV2"/>
<protein>
    <recommendedName>
        <fullName evidence="4">DUF4149 domain-containing protein</fullName>
    </recommendedName>
</protein>
<organism evidence="2 3">
    <name type="scientific">Zemynaea arenosa</name>
    <dbReference type="NCBI Taxonomy" id="2561931"/>
    <lineage>
        <taxon>Bacteria</taxon>
        <taxon>Pseudomonadati</taxon>
        <taxon>Pseudomonadota</taxon>
        <taxon>Betaproteobacteria</taxon>
        <taxon>Burkholderiales</taxon>
        <taxon>Oxalobacteraceae</taxon>
        <taxon>Telluria group</taxon>
        <taxon>Zemynaea</taxon>
    </lineage>
</organism>
<feature type="transmembrane region" description="Helical" evidence="1">
    <location>
        <begin position="131"/>
        <end position="159"/>
    </location>
</feature>
<dbReference type="OrthoDB" id="9094516at2"/>